<feature type="signal peptide" evidence="2">
    <location>
        <begin position="1"/>
        <end position="23"/>
    </location>
</feature>
<proteinExistence type="predicted"/>
<feature type="domain" description="Endo-acting ulvan lyase beta-trefoil" evidence="4">
    <location>
        <begin position="33"/>
        <end position="140"/>
    </location>
</feature>
<dbReference type="RefSeq" id="WP_139696299.1">
    <property type="nucleotide sequence ID" value="NZ_CP074074.1"/>
</dbReference>
<dbReference type="Pfam" id="PF24208">
    <property type="entry name" value="Beta-tre_PLH30"/>
    <property type="match status" value="1"/>
</dbReference>
<dbReference type="InterPro" id="IPR057036">
    <property type="entry name" value="Beta-tre_PLH30"/>
</dbReference>
<dbReference type="EMBL" id="VDCS01000006">
    <property type="protein sequence ID" value="TNJ44977.1"/>
    <property type="molecule type" value="Genomic_DNA"/>
</dbReference>
<dbReference type="Gene3D" id="2.80.10.50">
    <property type="match status" value="1"/>
</dbReference>
<gene>
    <name evidence="5" type="ORF">FGF67_07410</name>
</gene>
<evidence type="ECO:0000313" key="6">
    <source>
        <dbReference type="Proteomes" id="UP000308713"/>
    </source>
</evidence>
<name>A0A5C4SLR1_9FLAO</name>
<accession>A0A5C4SLR1</accession>
<dbReference type="InterPro" id="IPR035992">
    <property type="entry name" value="Ricin_B-like_lectins"/>
</dbReference>
<reference evidence="5 6" key="1">
    <citation type="submission" date="2019-05" db="EMBL/GenBank/DDBJ databases">
        <title>Tamlana fucoidanivorans sp. nov., isolated from the surface of algae collected from Fujian province in China.</title>
        <authorList>
            <person name="Li J."/>
        </authorList>
    </citation>
    <scope>NUCLEOTIDE SEQUENCE [LARGE SCALE GENOMIC DNA]</scope>
    <source>
        <strain evidence="5 6">CW2-9</strain>
    </source>
</reference>
<dbReference type="Pfam" id="PF18962">
    <property type="entry name" value="Por_Secre_tail"/>
    <property type="match status" value="1"/>
</dbReference>
<feature type="chain" id="PRO_5022927894" evidence="2">
    <location>
        <begin position="24"/>
        <end position="245"/>
    </location>
</feature>
<dbReference type="SUPFAM" id="SSF50370">
    <property type="entry name" value="Ricin B-like lectins"/>
    <property type="match status" value="1"/>
</dbReference>
<organism evidence="5 6">
    <name type="scientific">Allotamlana fucoidanivorans</name>
    <dbReference type="NCBI Taxonomy" id="2583814"/>
    <lineage>
        <taxon>Bacteria</taxon>
        <taxon>Pseudomonadati</taxon>
        <taxon>Bacteroidota</taxon>
        <taxon>Flavobacteriia</taxon>
        <taxon>Flavobacteriales</taxon>
        <taxon>Flavobacteriaceae</taxon>
        <taxon>Allotamlana</taxon>
    </lineage>
</organism>
<sequence length="245" mass="26626">MKKITLKISAFLMLTMFALQVQGQIVSGQLVYIKNVATGEYLKGPNTDTYEMGVYTGGDDFKFYLVESGSYWNIDSENRGIMRGVGSTRTTVHTTKAPPAGDVDKVWTAVSLGSDTYQFYLRDNGAMLMQWNSSDGALKLLKDDAGTDTSAHWVLETSEPVLSNEKFDTSSIFISNPVNNILDIKGLTASVNKVSVYSLLGNVVLTQSLQGESAISLNVSGLASGMYIVKLQGENGSFSKKIVKQ</sequence>
<protein>
    <submittedName>
        <fullName evidence="5">T9SS type A sorting domain-containing protein</fullName>
    </submittedName>
</protein>
<feature type="domain" description="Secretion system C-terminal sorting" evidence="3">
    <location>
        <begin position="176"/>
        <end position="243"/>
    </location>
</feature>
<keyword evidence="1 2" id="KW-0732">Signal</keyword>
<evidence type="ECO:0000256" key="1">
    <source>
        <dbReference type="ARBA" id="ARBA00022729"/>
    </source>
</evidence>
<comment type="caution">
    <text evidence="5">The sequence shown here is derived from an EMBL/GenBank/DDBJ whole genome shotgun (WGS) entry which is preliminary data.</text>
</comment>
<dbReference type="Proteomes" id="UP000308713">
    <property type="component" value="Unassembled WGS sequence"/>
</dbReference>
<evidence type="ECO:0000313" key="5">
    <source>
        <dbReference type="EMBL" id="TNJ44977.1"/>
    </source>
</evidence>
<dbReference type="NCBIfam" id="TIGR04183">
    <property type="entry name" value="Por_Secre_tail"/>
    <property type="match status" value="1"/>
</dbReference>
<dbReference type="OrthoDB" id="977776at2"/>
<dbReference type="InterPro" id="IPR026444">
    <property type="entry name" value="Secre_tail"/>
</dbReference>
<evidence type="ECO:0000259" key="3">
    <source>
        <dbReference type="Pfam" id="PF18962"/>
    </source>
</evidence>
<keyword evidence="6" id="KW-1185">Reference proteome</keyword>
<evidence type="ECO:0000259" key="4">
    <source>
        <dbReference type="Pfam" id="PF24208"/>
    </source>
</evidence>
<dbReference type="AlphaFoldDB" id="A0A5C4SLR1"/>
<evidence type="ECO:0000256" key="2">
    <source>
        <dbReference type="SAM" id="SignalP"/>
    </source>
</evidence>